<reference evidence="2" key="2">
    <citation type="submission" date="2016-06" db="EMBL/GenBank/DDBJ databases">
        <title>The genome of a short-lived fish provides insights into sex chromosome evolution and the genetic control of aging.</title>
        <authorList>
            <person name="Reichwald K."/>
            <person name="Felder M."/>
            <person name="Petzold A."/>
            <person name="Koch P."/>
            <person name="Groth M."/>
            <person name="Platzer M."/>
        </authorList>
    </citation>
    <scope>NUCLEOTIDE SEQUENCE</scope>
    <source>
        <tissue evidence="2">Brain</tissue>
    </source>
</reference>
<protein>
    <submittedName>
        <fullName evidence="2">Uncharacterized protein</fullName>
    </submittedName>
</protein>
<organism evidence="2">
    <name type="scientific">Nothobranchius furzeri</name>
    <name type="common">Turquoise killifish</name>
    <dbReference type="NCBI Taxonomy" id="105023"/>
    <lineage>
        <taxon>Eukaryota</taxon>
        <taxon>Metazoa</taxon>
        <taxon>Chordata</taxon>
        <taxon>Craniata</taxon>
        <taxon>Vertebrata</taxon>
        <taxon>Euteleostomi</taxon>
        <taxon>Actinopterygii</taxon>
        <taxon>Neopterygii</taxon>
        <taxon>Teleostei</taxon>
        <taxon>Neoteleostei</taxon>
        <taxon>Acanthomorphata</taxon>
        <taxon>Ovalentaria</taxon>
        <taxon>Atherinomorphae</taxon>
        <taxon>Cyprinodontiformes</taxon>
        <taxon>Nothobranchiidae</taxon>
        <taxon>Nothobranchius</taxon>
    </lineage>
</organism>
<dbReference type="EMBL" id="HAEJ01004714">
    <property type="protein sequence ID" value="SBS45171.1"/>
    <property type="molecule type" value="Transcribed_RNA"/>
</dbReference>
<feature type="non-terminal residue" evidence="2">
    <location>
        <position position="1"/>
    </location>
</feature>
<reference evidence="2" key="1">
    <citation type="submission" date="2016-05" db="EMBL/GenBank/DDBJ databases">
        <authorList>
            <person name="Lavstsen T."/>
            <person name="Jespersen J.S."/>
        </authorList>
    </citation>
    <scope>NUCLEOTIDE SEQUENCE</scope>
    <source>
        <tissue evidence="2">Brain</tissue>
    </source>
</reference>
<evidence type="ECO:0000256" key="1">
    <source>
        <dbReference type="SAM" id="MobiDB-lite"/>
    </source>
</evidence>
<proteinExistence type="predicted"/>
<sequence length="71" mass="8151">QSWNPKTRKQVYGKERLSLEHKKKLELGQGKNTMQNSFKDKVSSFTRAGTLPVRRNHPATRSVLRPPYEGG</sequence>
<name>A0A1A8UC32_NOTFU</name>
<dbReference type="AlphaFoldDB" id="A0A1A8UC32"/>
<accession>A0A1A8UC32</accession>
<feature type="non-terminal residue" evidence="2">
    <location>
        <position position="71"/>
    </location>
</feature>
<gene>
    <name evidence="2" type="primary">Nfu_g_1_005907</name>
</gene>
<evidence type="ECO:0000313" key="2">
    <source>
        <dbReference type="EMBL" id="SBS45171.1"/>
    </source>
</evidence>
<feature type="region of interest" description="Disordered" evidence="1">
    <location>
        <begin position="46"/>
        <end position="71"/>
    </location>
</feature>